<dbReference type="SUPFAM" id="SSF52540">
    <property type="entry name" value="P-loop containing nucleoside triphosphate hydrolases"/>
    <property type="match status" value="2"/>
</dbReference>
<dbReference type="PATRIC" id="fig|1838286.3.peg.2480"/>
<evidence type="ECO:0000259" key="5">
    <source>
        <dbReference type="PROSITE" id="PS50893"/>
    </source>
</evidence>
<dbReference type="NCBIfam" id="NF007739">
    <property type="entry name" value="PRK10419.1"/>
    <property type="match status" value="2"/>
</dbReference>
<feature type="domain" description="ABC transporter" evidence="5">
    <location>
        <begin position="324"/>
        <end position="564"/>
    </location>
</feature>
<dbReference type="PANTHER" id="PTHR43776:SF7">
    <property type="entry name" value="D,D-DIPEPTIDE TRANSPORT ATP-BINDING PROTEIN DDPF-RELATED"/>
    <property type="match status" value="1"/>
</dbReference>
<keyword evidence="6" id="KW-0378">Hydrolase</keyword>
<organism evidence="6 7">
    <name type="scientific">Lacunisphaera limnophila</name>
    <dbReference type="NCBI Taxonomy" id="1838286"/>
    <lineage>
        <taxon>Bacteria</taxon>
        <taxon>Pseudomonadati</taxon>
        <taxon>Verrucomicrobiota</taxon>
        <taxon>Opitutia</taxon>
        <taxon>Opitutales</taxon>
        <taxon>Opitutaceae</taxon>
        <taxon>Lacunisphaera</taxon>
    </lineage>
</organism>
<dbReference type="Pfam" id="PF08352">
    <property type="entry name" value="oligo_HPY"/>
    <property type="match status" value="2"/>
</dbReference>
<evidence type="ECO:0000313" key="6">
    <source>
        <dbReference type="EMBL" id="AOS45388.1"/>
    </source>
</evidence>
<name>A0A1D8AWX0_9BACT</name>
<dbReference type="InterPro" id="IPR013563">
    <property type="entry name" value="Oligopep_ABC_C"/>
</dbReference>
<feature type="domain" description="ABC transporter" evidence="5">
    <location>
        <begin position="4"/>
        <end position="255"/>
    </location>
</feature>
<dbReference type="InterPro" id="IPR050319">
    <property type="entry name" value="ABC_transp_ATP-bind"/>
</dbReference>
<dbReference type="InterPro" id="IPR027417">
    <property type="entry name" value="P-loop_NTPase"/>
</dbReference>
<keyword evidence="2" id="KW-0813">Transport</keyword>
<dbReference type="CDD" id="cd03257">
    <property type="entry name" value="ABC_NikE_OppD_transporters"/>
    <property type="match status" value="2"/>
</dbReference>
<accession>A0A1D8AWX0</accession>
<dbReference type="SMART" id="SM00382">
    <property type="entry name" value="AAA"/>
    <property type="match status" value="2"/>
</dbReference>
<dbReference type="GO" id="GO:0005524">
    <property type="term" value="F:ATP binding"/>
    <property type="evidence" value="ECO:0007669"/>
    <property type="project" value="UniProtKB-KW"/>
</dbReference>
<protein>
    <submittedName>
        <fullName evidence="6">Glutathione import ATP-binding protein GsiA</fullName>
        <ecNumber evidence="6">3.6.3.-</ecNumber>
    </submittedName>
</protein>
<keyword evidence="7" id="KW-1185">Reference proteome</keyword>
<sequence>MPLLEVSHLSVSFHTRSGVYRAVNDVSFTLEPGESLGIVGESGSGKSVTCSSLLGLIPQPPGRIEGGTAVFDGVDLLRCPAAQLRTIRGRRIAMIFQDPMTSLNPYLRISEQLIEPLLIHEKISRPAALARALSMLEAVGIQHAADRLHAYPHEFSGGMRQRVMIAMALITKPDLLIADEPTTALDVTVQAQILELLKHLQRELGMAVIFVTHDLAVVSGLCDRVQVMYAGRIVETAPTRTLFAHPQHPYTKALQRCIPSLQPKGRALYAIPGMPPDLSKPVTEAELLARFALPPEEPAPPAPAEAPHGRPMIQVQAIATHFPLETGFLFKKQTGTVKAVDQVSFEVSQGEVLGLVGESGSGKSTLARTIMQLIPPTAGTVILGGKNLTQGSTAELKAARRDLQMVFQDPFASLNPRLSVFATLAEPLRVHGIVPEDQIAARVARLMEQVGLAPRFLNKYPHEFSGGQRQRIAIARALALEPKVIIADEPVSALDVSIQAQILNLLARLVREMNLTMIFIAHDLSVVKHISDRIAVMYQGKIVELGPALDVMERPQHPYTRQLISAIPRIEV</sequence>
<keyword evidence="3" id="KW-0547">Nucleotide-binding</keyword>
<dbReference type="OrthoDB" id="9809450at2"/>
<reference evidence="6 7" key="1">
    <citation type="submission" date="2016-06" db="EMBL/GenBank/DDBJ databases">
        <title>Three novel species with peptidoglycan cell walls form the new genus Lacunisphaera gen. nov. in the family Opitutaceae of the verrucomicrobial subdivision 4.</title>
        <authorList>
            <person name="Rast P."/>
            <person name="Gloeckner I."/>
            <person name="Jogler M."/>
            <person name="Boedeker C."/>
            <person name="Jeske O."/>
            <person name="Wiegand S."/>
            <person name="Reinhardt R."/>
            <person name="Schumann P."/>
            <person name="Rohde M."/>
            <person name="Spring S."/>
            <person name="Gloeckner F.O."/>
            <person name="Jogler C."/>
        </authorList>
    </citation>
    <scope>NUCLEOTIDE SEQUENCE [LARGE SCALE GENOMIC DNA]</scope>
    <source>
        <strain evidence="6 7">IG16b</strain>
    </source>
</reference>
<evidence type="ECO:0000256" key="2">
    <source>
        <dbReference type="ARBA" id="ARBA00022448"/>
    </source>
</evidence>
<dbReference type="Gene3D" id="3.40.50.300">
    <property type="entry name" value="P-loop containing nucleotide triphosphate hydrolases"/>
    <property type="match status" value="2"/>
</dbReference>
<evidence type="ECO:0000256" key="3">
    <source>
        <dbReference type="ARBA" id="ARBA00022741"/>
    </source>
</evidence>
<dbReference type="EC" id="3.6.3.-" evidence="6"/>
<gene>
    <name evidence="6" type="primary">gsiA</name>
    <name evidence="6" type="ORF">Verru16b_02469</name>
</gene>
<dbReference type="PROSITE" id="PS50893">
    <property type="entry name" value="ABC_TRANSPORTER_2"/>
    <property type="match status" value="2"/>
</dbReference>
<dbReference type="EMBL" id="CP016094">
    <property type="protein sequence ID" value="AOS45388.1"/>
    <property type="molecule type" value="Genomic_DNA"/>
</dbReference>
<evidence type="ECO:0000256" key="1">
    <source>
        <dbReference type="ARBA" id="ARBA00005417"/>
    </source>
</evidence>
<dbReference type="GO" id="GO:0015833">
    <property type="term" value="P:peptide transport"/>
    <property type="evidence" value="ECO:0007669"/>
    <property type="project" value="InterPro"/>
</dbReference>
<dbReference type="STRING" id="1838286.Verru16b_02469"/>
<proteinExistence type="inferred from homology"/>
<keyword evidence="4 6" id="KW-0067">ATP-binding</keyword>
<comment type="similarity">
    <text evidence="1">Belongs to the ABC transporter superfamily.</text>
</comment>
<dbReference type="InterPro" id="IPR003439">
    <property type="entry name" value="ABC_transporter-like_ATP-bd"/>
</dbReference>
<dbReference type="GO" id="GO:0016887">
    <property type="term" value="F:ATP hydrolysis activity"/>
    <property type="evidence" value="ECO:0007669"/>
    <property type="project" value="InterPro"/>
</dbReference>
<dbReference type="PANTHER" id="PTHR43776">
    <property type="entry name" value="TRANSPORT ATP-BINDING PROTEIN"/>
    <property type="match status" value="1"/>
</dbReference>
<dbReference type="Proteomes" id="UP000095228">
    <property type="component" value="Chromosome"/>
</dbReference>
<dbReference type="PROSITE" id="PS00211">
    <property type="entry name" value="ABC_TRANSPORTER_1"/>
    <property type="match status" value="2"/>
</dbReference>
<dbReference type="AlphaFoldDB" id="A0A1D8AWX0"/>
<dbReference type="RefSeq" id="WP_069962543.1">
    <property type="nucleotide sequence ID" value="NZ_CP016094.1"/>
</dbReference>
<dbReference type="Pfam" id="PF00005">
    <property type="entry name" value="ABC_tran"/>
    <property type="match status" value="2"/>
</dbReference>
<evidence type="ECO:0000256" key="4">
    <source>
        <dbReference type="ARBA" id="ARBA00022840"/>
    </source>
</evidence>
<dbReference type="FunFam" id="3.40.50.300:FF:000016">
    <property type="entry name" value="Oligopeptide ABC transporter ATP-binding component"/>
    <property type="match status" value="2"/>
</dbReference>
<dbReference type="GO" id="GO:0055085">
    <property type="term" value="P:transmembrane transport"/>
    <property type="evidence" value="ECO:0007669"/>
    <property type="project" value="UniProtKB-ARBA"/>
</dbReference>
<dbReference type="NCBIfam" id="TIGR01727">
    <property type="entry name" value="oligo_HPY"/>
    <property type="match status" value="1"/>
</dbReference>
<dbReference type="NCBIfam" id="NF008453">
    <property type="entry name" value="PRK11308.1"/>
    <property type="match status" value="2"/>
</dbReference>
<dbReference type="InterPro" id="IPR017871">
    <property type="entry name" value="ABC_transporter-like_CS"/>
</dbReference>
<dbReference type="InterPro" id="IPR003593">
    <property type="entry name" value="AAA+_ATPase"/>
</dbReference>
<dbReference type="KEGG" id="obg:Verru16b_02469"/>
<evidence type="ECO:0000313" key="7">
    <source>
        <dbReference type="Proteomes" id="UP000095228"/>
    </source>
</evidence>